<keyword evidence="4" id="KW-1185">Reference proteome</keyword>
<reference evidence="1 4" key="2">
    <citation type="submission" date="2016-01" db="EMBL/GenBank/DDBJ databases">
        <authorList>
            <person name="Varghese N."/>
        </authorList>
    </citation>
    <scope>NUCLEOTIDE SEQUENCE [LARGE SCALE GENOMIC DNA]</scope>
    <source>
        <strain evidence="1 4">HL-91</strain>
    </source>
</reference>
<comment type="caution">
    <text evidence="2">The sequence shown here is derived from an EMBL/GenBank/DDBJ whole genome shotgun (WGS) entry which is preliminary data.</text>
</comment>
<evidence type="ECO:0000313" key="4">
    <source>
        <dbReference type="Proteomes" id="UP000182045"/>
    </source>
</evidence>
<organism evidence="2 3">
    <name type="scientific">Roseibaca calidilacus</name>
    <dbReference type="NCBI Taxonomy" id="1666912"/>
    <lineage>
        <taxon>Bacteria</taxon>
        <taxon>Pseudomonadati</taxon>
        <taxon>Pseudomonadota</taxon>
        <taxon>Alphaproteobacteria</taxon>
        <taxon>Rhodobacterales</taxon>
        <taxon>Paracoccaceae</taxon>
        <taxon>Roseinatronobacter</taxon>
    </lineage>
</organism>
<reference evidence="2 3" key="1">
    <citation type="submission" date="2015-09" db="EMBL/GenBank/DDBJ databases">
        <title>Identification and resolution of microdiversity through metagenomic sequencing of parallel consortia.</title>
        <authorList>
            <person name="Nelson W.C."/>
            <person name="Romine M.F."/>
            <person name="Lindemann S.R."/>
        </authorList>
    </citation>
    <scope>NUCLEOTIDE SEQUENCE [LARGE SCALE GENOMIC DNA]</scope>
    <source>
        <strain evidence="2">HL-91</strain>
    </source>
</reference>
<gene>
    <name evidence="1" type="ORF">Ga0058931_2483</name>
    <name evidence="2" type="ORF">HLUCCA05_01050</name>
</gene>
<evidence type="ECO:0000313" key="1">
    <source>
        <dbReference type="EMBL" id="CUX82615.1"/>
    </source>
</evidence>
<dbReference type="Proteomes" id="UP000050413">
    <property type="component" value="Unassembled WGS sequence"/>
</dbReference>
<evidence type="ECO:0000313" key="3">
    <source>
        <dbReference type="Proteomes" id="UP000050413"/>
    </source>
</evidence>
<accession>A0A0P7WC39</accession>
<dbReference type="STRING" id="1666912.Ga0058931_2483"/>
<dbReference type="AlphaFoldDB" id="A0A0P7WC39"/>
<proteinExistence type="predicted"/>
<dbReference type="EMBL" id="FBYC01000004">
    <property type="protein sequence ID" value="CUX82615.1"/>
    <property type="molecule type" value="Genomic_DNA"/>
</dbReference>
<sequence length="105" mass="11170">MITRLDARLDDLAAQRQVMTYGALAADLGLEGPGRIARLTAALEELMETDSAAGRPLRAALVVGRASGGLPARGFFQKAQALGHDTRDPAAFHQTHLDACFARAR</sequence>
<dbReference type="RefSeq" id="WP_218055479.1">
    <property type="nucleotide sequence ID" value="NZ_FBYC01000004.1"/>
</dbReference>
<dbReference type="Proteomes" id="UP000182045">
    <property type="component" value="Unassembled WGS sequence"/>
</dbReference>
<evidence type="ECO:0000313" key="2">
    <source>
        <dbReference type="EMBL" id="KPP91730.1"/>
    </source>
</evidence>
<protein>
    <submittedName>
        <fullName evidence="2">Uncharacterized protein</fullName>
    </submittedName>
</protein>
<name>A0A0P7WC39_9RHOB</name>
<dbReference type="EMBL" id="LJSG01000013">
    <property type="protein sequence ID" value="KPP91730.1"/>
    <property type="molecule type" value="Genomic_DNA"/>
</dbReference>